<organism evidence="8 9">
    <name type="scientific">Capnocytophaga gingivalis</name>
    <dbReference type="NCBI Taxonomy" id="1017"/>
    <lineage>
        <taxon>Bacteria</taxon>
        <taxon>Pseudomonadati</taxon>
        <taxon>Bacteroidota</taxon>
        <taxon>Flavobacteriia</taxon>
        <taxon>Flavobacteriales</taxon>
        <taxon>Flavobacteriaceae</taxon>
        <taxon>Capnocytophaga</taxon>
    </lineage>
</organism>
<dbReference type="SUPFAM" id="SSF55120">
    <property type="entry name" value="Pseudouridine synthase"/>
    <property type="match status" value="1"/>
</dbReference>
<dbReference type="PANTHER" id="PTHR13767:SF2">
    <property type="entry name" value="PSEUDOURIDYLATE SYNTHASE TRUB1"/>
    <property type="match status" value="1"/>
</dbReference>
<evidence type="ECO:0000259" key="7">
    <source>
        <dbReference type="Pfam" id="PF16198"/>
    </source>
</evidence>
<accession>A0ABU5Z4C1</accession>
<evidence type="ECO:0000256" key="5">
    <source>
        <dbReference type="HAMAP-Rule" id="MF_01080"/>
    </source>
</evidence>
<dbReference type="CDD" id="cd02573">
    <property type="entry name" value="PseudoU_synth_EcTruB"/>
    <property type="match status" value="1"/>
</dbReference>
<evidence type="ECO:0000256" key="2">
    <source>
        <dbReference type="ARBA" id="ARBA00005642"/>
    </source>
</evidence>
<dbReference type="Pfam" id="PF16198">
    <property type="entry name" value="TruB_C_2"/>
    <property type="match status" value="1"/>
</dbReference>
<dbReference type="Gene3D" id="3.30.2350.10">
    <property type="entry name" value="Pseudouridine synthase"/>
    <property type="match status" value="1"/>
</dbReference>
<dbReference type="EC" id="5.4.99.25" evidence="5"/>
<evidence type="ECO:0000256" key="3">
    <source>
        <dbReference type="ARBA" id="ARBA00022694"/>
    </source>
</evidence>
<keyword evidence="3 5" id="KW-0819">tRNA processing</keyword>
<reference evidence="8 9" key="1">
    <citation type="submission" date="2023-12" db="EMBL/GenBank/DDBJ databases">
        <title>Genomic sequences of Capnocytophaga and Parvimonas strains.</title>
        <authorList>
            <person name="Watt R.M."/>
            <person name="Wang M."/>
            <person name="Yang T."/>
            <person name="Tong W.M."/>
        </authorList>
    </citation>
    <scope>NUCLEOTIDE SEQUENCE [LARGE SCALE GENOMIC DNA]</scope>
    <source>
        <strain evidence="8 9">CCUG 13096</strain>
    </source>
</reference>
<dbReference type="GO" id="GO:0160148">
    <property type="term" value="F:tRNA pseudouridine(55) synthase activity"/>
    <property type="evidence" value="ECO:0007669"/>
    <property type="project" value="UniProtKB-EC"/>
</dbReference>
<dbReference type="RefSeq" id="WP_314992706.1">
    <property type="nucleotide sequence ID" value="NZ_JAYKBW010000001.1"/>
</dbReference>
<evidence type="ECO:0000256" key="4">
    <source>
        <dbReference type="ARBA" id="ARBA00023235"/>
    </source>
</evidence>
<comment type="similarity">
    <text evidence="2 5">Belongs to the pseudouridine synthase TruB family. Type 1 subfamily.</text>
</comment>
<dbReference type="Proteomes" id="UP001311730">
    <property type="component" value="Unassembled WGS sequence"/>
</dbReference>
<dbReference type="PANTHER" id="PTHR13767">
    <property type="entry name" value="TRNA-PSEUDOURIDINE SYNTHASE"/>
    <property type="match status" value="1"/>
</dbReference>
<dbReference type="EMBL" id="JAYKBW010000001">
    <property type="protein sequence ID" value="MEB3073804.1"/>
    <property type="molecule type" value="Genomic_DNA"/>
</dbReference>
<name>A0ABU5Z4C1_9FLAO</name>
<feature type="active site" description="Nucleophile" evidence="5">
    <location>
        <position position="49"/>
    </location>
</feature>
<dbReference type="HAMAP" id="MF_01080">
    <property type="entry name" value="TruB_bact"/>
    <property type="match status" value="1"/>
</dbReference>
<dbReference type="InterPro" id="IPR002501">
    <property type="entry name" value="PsdUridine_synth_N"/>
</dbReference>
<sequence length="237" mass="26457">MQSLIEGTIILIDKPLHWSSFQAVNKLKWAIMKKYRLKKFKIGHAGTLDPLATGLLILCTGKHTKQIPQIQDAPKVYTGTIALGASTPSYDLETEVDATFPTEHITPELIEQVRTQFVGNITQAPPLFSAIKKDGKRLYELARKGETTEVPPREITIYSLELTPTGEKELSFRVHCSKGTYIRSLAHDIGKALGSGAHLTSLRRIQIGEHSVAHAYTPEDFVQQFINHTPHETKTIH</sequence>
<comment type="catalytic activity">
    <reaction evidence="1 5">
        <text>uridine(55) in tRNA = pseudouridine(55) in tRNA</text>
        <dbReference type="Rhea" id="RHEA:42532"/>
        <dbReference type="Rhea" id="RHEA-COMP:10101"/>
        <dbReference type="Rhea" id="RHEA-COMP:10102"/>
        <dbReference type="ChEBI" id="CHEBI:65314"/>
        <dbReference type="ChEBI" id="CHEBI:65315"/>
        <dbReference type="EC" id="5.4.99.25"/>
    </reaction>
</comment>
<evidence type="ECO:0000313" key="9">
    <source>
        <dbReference type="Proteomes" id="UP001311730"/>
    </source>
</evidence>
<keyword evidence="4 5" id="KW-0413">Isomerase</keyword>
<keyword evidence="9" id="KW-1185">Reference proteome</keyword>
<feature type="domain" description="Pseudouridine synthase II N-terminal" evidence="6">
    <location>
        <begin position="36"/>
        <end position="182"/>
    </location>
</feature>
<dbReference type="InterPro" id="IPR032819">
    <property type="entry name" value="TruB_C"/>
</dbReference>
<dbReference type="InterPro" id="IPR020103">
    <property type="entry name" value="PsdUridine_synth_cat_dom_sf"/>
</dbReference>
<dbReference type="NCBIfam" id="TIGR00431">
    <property type="entry name" value="TruB"/>
    <property type="match status" value="1"/>
</dbReference>
<gene>
    <name evidence="5 8" type="primary">truB</name>
    <name evidence="8" type="ORF">VJJ08_00630</name>
</gene>
<comment type="function">
    <text evidence="5">Responsible for synthesis of pseudouridine from uracil-55 in the psi GC loop of transfer RNAs.</text>
</comment>
<comment type="caution">
    <text evidence="8">The sequence shown here is derived from an EMBL/GenBank/DDBJ whole genome shotgun (WGS) entry which is preliminary data.</text>
</comment>
<evidence type="ECO:0000313" key="8">
    <source>
        <dbReference type="EMBL" id="MEB3073804.1"/>
    </source>
</evidence>
<proteinExistence type="inferred from homology"/>
<protein>
    <recommendedName>
        <fullName evidence="5">tRNA pseudouridine synthase B</fullName>
        <ecNumber evidence="5">5.4.99.25</ecNumber>
    </recommendedName>
    <alternativeName>
        <fullName evidence="5">tRNA pseudouridine(55) synthase</fullName>
        <shortName evidence="5">Psi55 synthase</shortName>
    </alternativeName>
    <alternativeName>
        <fullName evidence="5">tRNA pseudouridylate synthase</fullName>
    </alternativeName>
    <alternativeName>
        <fullName evidence="5">tRNA-uridine isomerase</fullName>
    </alternativeName>
</protein>
<dbReference type="InterPro" id="IPR014780">
    <property type="entry name" value="tRNA_psdUridine_synth_TruB"/>
</dbReference>
<evidence type="ECO:0000256" key="1">
    <source>
        <dbReference type="ARBA" id="ARBA00000385"/>
    </source>
</evidence>
<feature type="domain" description="tRNA pseudouridylate synthase B C-terminal" evidence="7">
    <location>
        <begin position="183"/>
        <end position="231"/>
    </location>
</feature>
<evidence type="ECO:0000259" key="6">
    <source>
        <dbReference type="Pfam" id="PF01509"/>
    </source>
</evidence>
<dbReference type="Pfam" id="PF01509">
    <property type="entry name" value="TruB_N"/>
    <property type="match status" value="1"/>
</dbReference>